<proteinExistence type="predicted"/>
<name>A0A5A7MI81_COMTE</name>
<accession>A0A5A7MI81</accession>
<organism evidence="2 3">
    <name type="scientific">Comamonas testosteroni</name>
    <name type="common">Pseudomonas testosteroni</name>
    <dbReference type="NCBI Taxonomy" id="285"/>
    <lineage>
        <taxon>Bacteria</taxon>
        <taxon>Pseudomonadati</taxon>
        <taxon>Pseudomonadota</taxon>
        <taxon>Betaproteobacteria</taxon>
        <taxon>Burkholderiales</taxon>
        <taxon>Comamonadaceae</taxon>
        <taxon>Comamonas</taxon>
    </lineage>
</organism>
<dbReference type="RefSeq" id="WP_149356851.1">
    <property type="nucleotide sequence ID" value="NZ_BKBW01000013.1"/>
</dbReference>
<comment type="caution">
    <text evidence="2">The sequence shown here is derived from an EMBL/GenBank/DDBJ whole genome shotgun (WGS) entry which is preliminary data.</text>
</comment>
<evidence type="ECO:0000256" key="1">
    <source>
        <dbReference type="SAM" id="Phobius"/>
    </source>
</evidence>
<sequence length="106" mass="12460">MILTLDLWQAISLLATIVGAFWGIAKMMLNQGSKNLDEKFSQINKRLDGQEESDKRLERQVGDMRAELPREYVRRDDFIRAISNFDVRVDQLRLTIERALLERDKH</sequence>
<keyword evidence="1" id="KW-0472">Membrane</keyword>
<feature type="transmembrane region" description="Helical" evidence="1">
    <location>
        <begin position="6"/>
        <end position="25"/>
    </location>
</feature>
<evidence type="ECO:0000313" key="3">
    <source>
        <dbReference type="Proteomes" id="UP000323105"/>
    </source>
</evidence>
<keyword evidence="1" id="KW-0812">Transmembrane</keyword>
<gene>
    <name evidence="2" type="ORF">CTTA_4441</name>
</gene>
<dbReference type="EMBL" id="BKBW01000013">
    <property type="protein sequence ID" value="GEQ77436.1"/>
    <property type="molecule type" value="Genomic_DNA"/>
</dbReference>
<keyword evidence="1" id="KW-1133">Transmembrane helix</keyword>
<evidence type="ECO:0000313" key="2">
    <source>
        <dbReference type="EMBL" id="GEQ77436.1"/>
    </source>
</evidence>
<reference evidence="2 3" key="1">
    <citation type="journal article" date="2019" name="Microbiol. Resour. Announc.">
        <title>Draft Genome Sequence of Comamonas testosteroni TA441, a Bacterium That Has a Cryptic Phenol Degradation Gene Cluster.</title>
        <authorList>
            <person name="Arai H."/>
            <person name="Ishii M."/>
        </authorList>
    </citation>
    <scope>NUCLEOTIDE SEQUENCE [LARGE SCALE GENOMIC DNA]</scope>
    <source>
        <strain evidence="2 3">TA441</strain>
    </source>
</reference>
<protein>
    <submittedName>
        <fullName evidence="2">Uncharacterized protein</fullName>
    </submittedName>
</protein>
<dbReference type="AlphaFoldDB" id="A0A5A7MI81"/>
<dbReference type="Proteomes" id="UP000323105">
    <property type="component" value="Unassembled WGS sequence"/>
</dbReference>